<dbReference type="EMBL" id="JBHRTK010000010">
    <property type="protein sequence ID" value="MFC3206383.1"/>
    <property type="molecule type" value="Genomic_DNA"/>
</dbReference>
<feature type="chain" id="PRO_5047106225" description="Lipoprotein" evidence="1">
    <location>
        <begin position="21"/>
        <end position="76"/>
    </location>
</feature>
<evidence type="ECO:0008006" key="4">
    <source>
        <dbReference type="Google" id="ProtNLM"/>
    </source>
</evidence>
<accession>A0ABV7KA70</accession>
<sequence>MLVKPILIASVLSVSVLGLAGCVDVVDPYGAYYYDGYYYDTGPVFLGGSHYRNHFRRGHHHVWYPAGMHRDWHGNR</sequence>
<name>A0ABV7KA70_9HYPH</name>
<dbReference type="Proteomes" id="UP001595583">
    <property type="component" value="Unassembled WGS sequence"/>
</dbReference>
<reference evidence="3" key="1">
    <citation type="journal article" date="2019" name="Int. J. Syst. Evol. Microbiol.">
        <title>The Global Catalogue of Microorganisms (GCM) 10K type strain sequencing project: providing services to taxonomists for standard genome sequencing and annotation.</title>
        <authorList>
            <consortium name="The Broad Institute Genomics Platform"/>
            <consortium name="The Broad Institute Genome Sequencing Center for Infectious Disease"/>
            <person name="Wu L."/>
            <person name="Ma J."/>
        </authorList>
    </citation>
    <scope>NUCLEOTIDE SEQUENCE [LARGE SCALE GENOMIC DNA]</scope>
    <source>
        <strain evidence="3">KCTC 52165</strain>
    </source>
</reference>
<organism evidence="2 3">
    <name type="scientific">Aquamicrobium soli</name>
    <dbReference type="NCBI Taxonomy" id="1811518"/>
    <lineage>
        <taxon>Bacteria</taxon>
        <taxon>Pseudomonadati</taxon>
        <taxon>Pseudomonadota</taxon>
        <taxon>Alphaproteobacteria</taxon>
        <taxon>Hyphomicrobiales</taxon>
        <taxon>Phyllobacteriaceae</taxon>
        <taxon>Aquamicrobium</taxon>
    </lineage>
</organism>
<protein>
    <recommendedName>
        <fullName evidence="4">Lipoprotein</fullName>
    </recommendedName>
</protein>
<evidence type="ECO:0000313" key="2">
    <source>
        <dbReference type="EMBL" id="MFC3206383.1"/>
    </source>
</evidence>
<dbReference type="RefSeq" id="WP_378220193.1">
    <property type="nucleotide sequence ID" value="NZ_JBHRTK010000010.1"/>
</dbReference>
<evidence type="ECO:0000256" key="1">
    <source>
        <dbReference type="SAM" id="SignalP"/>
    </source>
</evidence>
<keyword evidence="3" id="KW-1185">Reference proteome</keyword>
<comment type="caution">
    <text evidence="2">The sequence shown here is derived from an EMBL/GenBank/DDBJ whole genome shotgun (WGS) entry which is preliminary data.</text>
</comment>
<feature type="signal peptide" evidence="1">
    <location>
        <begin position="1"/>
        <end position="20"/>
    </location>
</feature>
<evidence type="ECO:0000313" key="3">
    <source>
        <dbReference type="Proteomes" id="UP001595583"/>
    </source>
</evidence>
<gene>
    <name evidence="2" type="ORF">ACFOHJ_09200</name>
</gene>
<keyword evidence="1" id="KW-0732">Signal</keyword>
<proteinExistence type="predicted"/>
<dbReference type="PROSITE" id="PS51257">
    <property type="entry name" value="PROKAR_LIPOPROTEIN"/>
    <property type="match status" value="1"/>
</dbReference>